<dbReference type="SMART" id="SM00947">
    <property type="entry name" value="Pro_CA"/>
    <property type="match status" value="1"/>
</dbReference>
<keyword evidence="4 7" id="KW-0862">Zinc</keyword>
<keyword evidence="9" id="KW-0812">Transmembrane</keyword>
<keyword evidence="9" id="KW-1133">Transmembrane helix</keyword>
<keyword evidence="5 8" id="KW-0456">Lyase</keyword>
<dbReference type="OrthoDB" id="10248475at2759"/>
<comment type="catalytic activity">
    <reaction evidence="6 8">
        <text>hydrogencarbonate + H(+) = CO2 + H2O</text>
        <dbReference type="Rhea" id="RHEA:10748"/>
        <dbReference type="ChEBI" id="CHEBI:15377"/>
        <dbReference type="ChEBI" id="CHEBI:15378"/>
        <dbReference type="ChEBI" id="CHEBI:16526"/>
        <dbReference type="ChEBI" id="CHEBI:17544"/>
        <dbReference type="EC" id="4.2.1.1"/>
    </reaction>
</comment>
<evidence type="ECO:0000256" key="4">
    <source>
        <dbReference type="ARBA" id="ARBA00022833"/>
    </source>
</evidence>
<dbReference type="Proteomes" id="UP000807353">
    <property type="component" value="Unassembled WGS sequence"/>
</dbReference>
<evidence type="ECO:0000256" key="5">
    <source>
        <dbReference type="ARBA" id="ARBA00023239"/>
    </source>
</evidence>
<reference evidence="10" key="1">
    <citation type="submission" date="2020-11" db="EMBL/GenBank/DDBJ databases">
        <authorList>
            <consortium name="DOE Joint Genome Institute"/>
            <person name="Ahrendt S."/>
            <person name="Riley R."/>
            <person name="Andreopoulos W."/>
            <person name="Labutti K."/>
            <person name="Pangilinan J."/>
            <person name="Ruiz-Duenas F.J."/>
            <person name="Barrasa J.M."/>
            <person name="Sanchez-Garcia M."/>
            <person name="Camarero S."/>
            <person name="Miyauchi S."/>
            <person name="Serrano A."/>
            <person name="Linde D."/>
            <person name="Babiker R."/>
            <person name="Drula E."/>
            <person name="Ayuso-Fernandez I."/>
            <person name="Pacheco R."/>
            <person name="Padilla G."/>
            <person name="Ferreira P."/>
            <person name="Barriuso J."/>
            <person name="Kellner H."/>
            <person name="Castanera R."/>
            <person name="Alfaro M."/>
            <person name="Ramirez L."/>
            <person name="Pisabarro A.G."/>
            <person name="Kuo A."/>
            <person name="Tritt A."/>
            <person name="Lipzen A."/>
            <person name="He G."/>
            <person name="Yan M."/>
            <person name="Ng V."/>
            <person name="Cullen D."/>
            <person name="Martin F."/>
            <person name="Rosso M.-N."/>
            <person name="Henrissat B."/>
            <person name="Hibbett D."/>
            <person name="Martinez A.T."/>
            <person name="Grigoriev I.V."/>
        </authorList>
    </citation>
    <scope>NUCLEOTIDE SEQUENCE</scope>
    <source>
        <strain evidence="10">CBS 247.69</strain>
    </source>
</reference>
<evidence type="ECO:0000256" key="6">
    <source>
        <dbReference type="ARBA" id="ARBA00048348"/>
    </source>
</evidence>
<keyword evidence="11" id="KW-1185">Reference proteome</keyword>
<comment type="cofactor">
    <cofactor evidence="7">
        <name>Zn(2+)</name>
        <dbReference type="ChEBI" id="CHEBI:29105"/>
    </cofactor>
    <text evidence="7">Binds 1 zinc ion per subunit.</text>
</comment>
<dbReference type="GO" id="GO:0004089">
    <property type="term" value="F:carbonate dehydratase activity"/>
    <property type="evidence" value="ECO:0007669"/>
    <property type="project" value="UniProtKB-UniRule"/>
</dbReference>
<dbReference type="SUPFAM" id="SSF53056">
    <property type="entry name" value="beta-carbonic anhydrase, cab"/>
    <property type="match status" value="1"/>
</dbReference>
<feature type="binding site" evidence="7">
    <location>
        <position position="61"/>
    </location>
    <ligand>
        <name>Zn(2+)</name>
        <dbReference type="ChEBI" id="CHEBI:29105"/>
    </ligand>
</feature>
<name>A0A9P5XWK3_9AGAR</name>
<dbReference type="InterPro" id="IPR036874">
    <property type="entry name" value="Carbonic_anhydrase_sf"/>
</dbReference>
<dbReference type="GO" id="GO:0008270">
    <property type="term" value="F:zinc ion binding"/>
    <property type="evidence" value="ECO:0007669"/>
    <property type="project" value="UniProtKB-UniRule"/>
</dbReference>
<feature type="binding site" evidence="7">
    <location>
        <position position="7"/>
    </location>
    <ligand>
        <name>Zn(2+)</name>
        <dbReference type="ChEBI" id="CHEBI:29105"/>
    </ligand>
</feature>
<evidence type="ECO:0000256" key="2">
    <source>
        <dbReference type="ARBA" id="ARBA00012925"/>
    </source>
</evidence>
<evidence type="ECO:0000313" key="10">
    <source>
        <dbReference type="EMBL" id="KAF9457031.1"/>
    </source>
</evidence>
<evidence type="ECO:0000256" key="8">
    <source>
        <dbReference type="RuleBase" id="RU003956"/>
    </source>
</evidence>
<dbReference type="PANTHER" id="PTHR11002">
    <property type="entry name" value="CARBONIC ANHYDRASE"/>
    <property type="match status" value="1"/>
</dbReference>
<feature type="binding site" evidence="7">
    <location>
        <position position="5"/>
    </location>
    <ligand>
        <name>Zn(2+)</name>
        <dbReference type="ChEBI" id="CHEBI:29105"/>
    </ligand>
</feature>
<dbReference type="Pfam" id="PF00484">
    <property type="entry name" value="Pro_CA"/>
    <property type="match status" value="1"/>
</dbReference>
<sequence length="151" mass="16395">MLLDCSDTRVGEQSIFSAKPKTMFTTGNIASQCNETDLSSKSVLSYAVSMLGVKHAIVMGHYGCGGVGAAIMRKPCEGEEGDTLSGAVQSWIRPIRAIYQNSRRYVCFFLIPFVLPSFLPPTLAPPDPQFLIPIPRTLIQPGSVNMSMPLI</sequence>
<comment type="function">
    <text evidence="8">Reversible hydration of carbon dioxide.</text>
</comment>
<dbReference type="InterPro" id="IPR001765">
    <property type="entry name" value="Carbonic_anhydrase"/>
</dbReference>
<feature type="binding site" evidence="7">
    <location>
        <position position="64"/>
    </location>
    <ligand>
        <name>Zn(2+)</name>
        <dbReference type="ChEBI" id="CHEBI:29105"/>
    </ligand>
</feature>
<accession>A0A9P5XWK3</accession>
<dbReference type="EMBL" id="MU150390">
    <property type="protein sequence ID" value="KAF9457031.1"/>
    <property type="molecule type" value="Genomic_DNA"/>
</dbReference>
<evidence type="ECO:0000256" key="3">
    <source>
        <dbReference type="ARBA" id="ARBA00022723"/>
    </source>
</evidence>
<evidence type="ECO:0000256" key="1">
    <source>
        <dbReference type="ARBA" id="ARBA00006217"/>
    </source>
</evidence>
<evidence type="ECO:0000313" key="11">
    <source>
        <dbReference type="Proteomes" id="UP000807353"/>
    </source>
</evidence>
<comment type="caution">
    <text evidence="10">The sequence shown here is derived from an EMBL/GenBank/DDBJ whole genome shotgun (WGS) entry which is preliminary data.</text>
</comment>
<proteinExistence type="inferred from homology"/>
<evidence type="ECO:0000256" key="7">
    <source>
        <dbReference type="PIRSR" id="PIRSR601765-1"/>
    </source>
</evidence>
<gene>
    <name evidence="10" type="ORF">BDZ94DRAFT_1314583</name>
</gene>
<comment type="similarity">
    <text evidence="1 8">Belongs to the beta-class carbonic anhydrase family.</text>
</comment>
<feature type="transmembrane region" description="Helical" evidence="9">
    <location>
        <begin position="105"/>
        <end position="123"/>
    </location>
</feature>
<dbReference type="AlphaFoldDB" id="A0A9P5XWK3"/>
<protein>
    <recommendedName>
        <fullName evidence="2 8">Carbonic anhydrase</fullName>
        <ecNumber evidence="2 8">4.2.1.1</ecNumber>
    </recommendedName>
    <alternativeName>
        <fullName evidence="8">Carbonate dehydratase</fullName>
    </alternativeName>
</protein>
<dbReference type="PANTHER" id="PTHR11002:SF76">
    <property type="entry name" value="CARBONIC ANHYDRASE"/>
    <property type="match status" value="1"/>
</dbReference>
<dbReference type="Gene3D" id="3.40.1050.10">
    <property type="entry name" value="Carbonic anhydrase"/>
    <property type="match status" value="1"/>
</dbReference>
<keyword evidence="9" id="KW-0472">Membrane</keyword>
<dbReference type="GO" id="GO:0034599">
    <property type="term" value="P:cellular response to oxidative stress"/>
    <property type="evidence" value="ECO:0007669"/>
    <property type="project" value="TreeGrafter"/>
</dbReference>
<keyword evidence="3 7" id="KW-0479">Metal-binding</keyword>
<dbReference type="EC" id="4.2.1.1" evidence="2 8"/>
<dbReference type="GO" id="GO:0071244">
    <property type="term" value="P:cellular response to carbon dioxide"/>
    <property type="evidence" value="ECO:0007669"/>
    <property type="project" value="TreeGrafter"/>
</dbReference>
<organism evidence="10 11">
    <name type="scientific">Collybia nuda</name>
    <dbReference type="NCBI Taxonomy" id="64659"/>
    <lineage>
        <taxon>Eukaryota</taxon>
        <taxon>Fungi</taxon>
        <taxon>Dikarya</taxon>
        <taxon>Basidiomycota</taxon>
        <taxon>Agaricomycotina</taxon>
        <taxon>Agaricomycetes</taxon>
        <taxon>Agaricomycetidae</taxon>
        <taxon>Agaricales</taxon>
        <taxon>Tricholomatineae</taxon>
        <taxon>Clitocybaceae</taxon>
        <taxon>Collybia</taxon>
    </lineage>
</organism>
<evidence type="ECO:0000256" key="9">
    <source>
        <dbReference type="SAM" id="Phobius"/>
    </source>
</evidence>